<dbReference type="PANTHER" id="PTHR23226">
    <property type="entry name" value="ZINC FINGER AND SCAN DOMAIN-CONTAINING"/>
    <property type="match status" value="1"/>
</dbReference>
<proteinExistence type="predicted"/>
<feature type="domain" description="C2H2-type" evidence="7">
    <location>
        <begin position="523"/>
        <end position="550"/>
    </location>
</feature>
<dbReference type="GO" id="GO:0005634">
    <property type="term" value="C:nucleus"/>
    <property type="evidence" value="ECO:0007669"/>
    <property type="project" value="UniProtKB-ARBA"/>
</dbReference>
<dbReference type="EnsemblMetazoa" id="SCAU008443-RC">
    <property type="protein sequence ID" value="SCAU008443-PC"/>
    <property type="gene ID" value="SCAU008443"/>
</dbReference>
<feature type="region of interest" description="Disordered" evidence="6">
    <location>
        <begin position="135"/>
        <end position="234"/>
    </location>
</feature>
<evidence type="ECO:0000313" key="9">
    <source>
        <dbReference type="EnsemblMetazoa" id="SCAU008443-PC"/>
    </source>
</evidence>
<dbReference type="FunFam" id="3.30.160.60:FF:000100">
    <property type="entry name" value="Zinc finger 45-like"/>
    <property type="match status" value="1"/>
</dbReference>
<dbReference type="GO" id="GO:0008270">
    <property type="term" value="F:zinc ion binding"/>
    <property type="evidence" value="ECO:0007669"/>
    <property type="project" value="UniProtKB-KW"/>
</dbReference>
<dbReference type="FunFam" id="3.30.160.60:FF:000446">
    <property type="entry name" value="Zinc finger protein"/>
    <property type="match status" value="1"/>
</dbReference>
<keyword evidence="1" id="KW-0479">Metal-binding</keyword>
<feature type="domain" description="C2H2-type" evidence="7">
    <location>
        <begin position="463"/>
        <end position="490"/>
    </location>
</feature>
<feature type="compositionally biased region" description="Acidic residues" evidence="6">
    <location>
        <begin position="192"/>
        <end position="207"/>
    </location>
</feature>
<dbReference type="InterPro" id="IPR006578">
    <property type="entry name" value="MADF-dom"/>
</dbReference>
<dbReference type="GO" id="GO:0000978">
    <property type="term" value="F:RNA polymerase II cis-regulatory region sequence-specific DNA binding"/>
    <property type="evidence" value="ECO:0007669"/>
    <property type="project" value="TreeGrafter"/>
</dbReference>
<evidence type="ECO:0000256" key="3">
    <source>
        <dbReference type="ARBA" id="ARBA00022771"/>
    </source>
</evidence>
<dbReference type="SUPFAM" id="SSF57667">
    <property type="entry name" value="beta-beta-alpha zinc fingers"/>
    <property type="match status" value="4"/>
</dbReference>
<evidence type="ECO:0000256" key="6">
    <source>
        <dbReference type="SAM" id="MobiDB-lite"/>
    </source>
</evidence>
<dbReference type="PANTHER" id="PTHR23226:SF306">
    <property type="entry name" value="ZINC FINGER AND SCAN DOMAIN-CONTAINING PROTEIN 5B"/>
    <property type="match status" value="1"/>
</dbReference>
<dbReference type="Pfam" id="PF10545">
    <property type="entry name" value="MADF_DNA_bdg"/>
    <property type="match status" value="2"/>
</dbReference>
<dbReference type="PROSITE" id="PS00028">
    <property type="entry name" value="ZINC_FINGER_C2H2_1"/>
    <property type="match status" value="6"/>
</dbReference>
<dbReference type="OrthoDB" id="8117402at2759"/>
<evidence type="ECO:0000256" key="4">
    <source>
        <dbReference type="ARBA" id="ARBA00022833"/>
    </source>
</evidence>
<dbReference type="InterPro" id="IPR013087">
    <property type="entry name" value="Znf_C2H2_type"/>
</dbReference>
<feature type="region of interest" description="Disordered" evidence="6">
    <location>
        <begin position="62"/>
        <end position="102"/>
    </location>
</feature>
<feature type="domain" description="C2H2-type" evidence="7">
    <location>
        <begin position="551"/>
        <end position="578"/>
    </location>
</feature>
<organism evidence="9 10">
    <name type="scientific">Stomoxys calcitrans</name>
    <name type="common">Stable fly</name>
    <name type="synonym">Conops calcitrans</name>
    <dbReference type="NCBI Taxonomy" id="35570"/>
    <lineage>
        <taxon>Eukaryota</taxon>
        <taxon>Metazoa</taxon>
        <taxon>Ecdysozoa</taxon>
        <taxon>Arthropoda</taxon>
        <taxon>Hexapoda</taxon>
        <taxon>Insecta</taxon>
        <taxon>Pterygota</taxon>
        <taxon>Neoptera</taxon>
        <taxon>Endopterygota</taxon>
        <taxon>Diptera</taxon>
        <taxon>Brachycera</taxon>
        <taxon>Muscomorpha</taxon>
        <taxon>Muscoidea</taxon>
        <taxon>Muscidae</taxon>
        <taxon>Stomoxys</taxon>
    </lineage>
</organism>
<dbReference type="Gene3D" id="3.30.160.60">
    <property type="entry name" value="Classic Zinc Finger"/>
    <property type="match status" value="4"/>
</dbReference>
<keyword evidence="3 5" id="KW-0863">Zinc-finger</keyword>
<dbReference type="SMART" id="SM00355">
    <property type="entry name" value="ZnF_C2H2"/>
    <property type="match status" value="8"/>
</dbReference>
<dbReference type="PROSITE" id="PS51029">
    <property type="entry name" value="MADF"/>
    <property type="match status" value="1"/>
</dbReference>
<dbReference type="Pfam" id="PF00096">
    <property type="entry name" value="zf-C2H2"/>
    <property type="match status" value="3"/>
</dbReference>
<gene>
    <name evidence="9" type="primary">106085685</name>
</gene>
<dbReference type="GO" id="GO:0000981">
    <property type="term" value="F:DNA-binding transcription factor activity, RNA polymerase II-specific"/>
    <property type="evidence" value="ECO:0007669"/>
    <property type="project" value="TreeGrafter"/>
</dbReference>
<feature type="domain" description="C2H2-type" evidence="7">
    <location>
        <begin position="579"/>
        <end position="607"/>
    </location>
</feature>
<evidence type="ECO:0000259" key="8">
    <source>
        <dbReference type="PROSITE" id="PS51029"/>
    </source>
</evidence>
<evidence type="ECO:0000256" key="2">
    <source>
        <dbReference type="ARBA" id="ARBA00022737"/>
    </source>
</evidence>
<keyword evidence="4" id="KW-0862">Zinc</keyword>
<protein>
    <submittedName>
        <fullName evidence="9">Uncharacterized protein</fullName>
    </submittedName>
</protein>
<evidence type="ECO:0000256" key="5">
    <source>
        <dbReference type="PROSITE-ProRule" id="PRU00042"/>
    </source>
</evidence>
<evidence type="ECO:0000313" key="10">
    <source>
        <dbReference type="Proteomes" id="UP000095300"/>
    </source>
</evidence>
<feature type="domain" description="C2H2-type" evidence="7">
    <location>
        <begin position="636"/>
        <end position="658"/>
    </location>
</feature>
<evidence type="ECO:0000259" key="7">
    <source>
        <dbReference type="PROSITE" id="PS50157"/>
    </source>
</evidence>
<keyword evidence="10" id="KW-1185">Reference proteome</keyword>
<sequence length="680" mass="80985">MVDCDIGVFVRRGGILLAPLAKYNNRKYQYILKCDQCNEICYCIDSFVLHCLDHDENLKAEKKVTRRKAAQQTKTSESEKDEDPLKLIKHNSDHEDENVSENDYTEITDYALEVKINHESSDELDMSLVKEEELITDSQSLNDEHENQVDHENEEEQECEEEDENDEEYNDMNDNKNAYGTRQKRTNHYDGDYEEEMIDDEEEEEELLVPKSRKGRTKSKNTDDVEDEPENKPFPHKKQMIFVQDFMRNRSHVVALLAAYEKHPQLWKLDKTARLKKADRELHLRQIAEEMENANIPMTNTSQIEEILRSLRSSYRNYINHFDPNDRKGEKRKTPWYAKYLEFMRPCMEMTITRINEQYSKLSPQQIVQILGIYKKYPHLWNTDLVEYVCNNKRLEALQDMQQILEKEMGMEVDIESLKRYVYNLHMYCSREKRLLVEKLCEQSDICKYYKHMSFLVDHCGPSSCSACGKKFKGVFVLKIHHSTHHENETNLKRLQCSVCHKVYKKQEPYVAHARKHMKDFKHECKECGRQFIRAADLQIHTRYHTGEMPYCCEICGHNVKCAQELTTHRRRHNKEYVHYCQECSQGFYTKNLLTNHMRMKHIKKREFVCDTCGKGFTTKIYLTRHKAIHLQGINHFCKLCGKGYKNKAGIYHHMRTHRRTDVLTKKYLEREDEEMLEDI</sequence>
<feature type="domain" description="C2H2-type" evidence="7">
    <location>
        <begin position="608"/>
        <end position="630"/>
    </location>
</feature>
<dbReference type="AlphaFoldDB" id="A0A1I8PIW1"/>
<dbReference type="SMART" id="SM00595">
    <property type="entry name" value="MADF"/>
    <property type="match status" value="2"/>
</dbReference>
<reference evidence="9" key="1">
    <citation type="submission" date="2020-05" db="UniProtKB">
        <authorList>
            <consortium name="EnsemblMetazoa"/>
        </authorList>
    </citation>
    <scope>IDENTIFICATION</scope>
    <source>
        <strain evidence="9">USDA</strain>
    </source>
</reference>
<dbReference type="VEuPathDB" id="VectorBase:SCAU008443"/>
<dbReference type="InterPro" id="IPR036236">
    <property type="entry name" value="Znf_C2H2_sf"/>
</dbReference>
<accession>A0A1I8PIW1</accession>
<dbReference type="PROSITE" id="PS50157">
    <property type="entry name" value="ZINC_FINGER_C2H2_2"/>
    <property type="match status" value="6"/>
</dbReference>
<name>A0A1I8PIW1_STOCA</name>
<feature type="domain" description="MADF" evidence="8">
    <location>
        <begin position="255"/>
        <end position="349"/>
    </location>
</feature>
<keyword evidence="2" id="KW-0677">Repeat</keyword>
<evidence type="ECO:0000256" key="1">
    <source>
        <dbReference type="ARBA" id="ARBA00022723"/>
    </source>
</evidence>
<dbReference type="Proteomes" id="UP000095300">
    <property type="component" value="Unassembled WGS sequence"/>
</dbReference>
<feature type="compositionally biased region" description="Basic and acidic residues" evidence="6">
    <location>
        <begin position="142"/>
        <end position="151"/>
    </location>
</feature>
<feature type="compositionally biased region" description="Acidic residues" evidence="6">
    <location>
        <begin position="152"/>
        <end position="171"/>
    </location>
</feature>
<feature type="compositionally biased region" description="Basic and acidic residues" evidence="6">
    <location>
        <begin position="83"/>
        <end position="93"/>
    </location>
</feature>